<dbReference type="Gene3D" id="2.40.170.20">
    <property type="entry name" value="TonB-dependent receptor, beta-barrel domain"/>
    <property type="match status" value="1"/>
</dbReference>
<comment type="subcellular location">
    <subcellularLocation>
        <location evidence="1 11">Cell outer membrane</location>
        <topology evidence="1 11">Multi-pass membrane protein</topology>
    </subcellularLocation>
</comment>
<keyword evidence="4 11" id="KW-1134">Transmembrane beta strand</keyword>
<reference evidence="16" key="1">
    <citation type="submission" date="2023-01" db="EMBL/GenBank/DDBJ databases">
        <title>Complete genome sequence of Planctobacterium marinum strain Dej080120_11.</title>
        <authorList>
            <person name="Ueki S."/>
            <person name="Maruyama F."/>
        </authorList>
    </citation>
    <scope>NUCLEOTIDE SEQUENCE</scope>
    <source>
        <strain evidence="16">Dej080120_11</strain>
    </source>
</reference>
<dbReference type="Proteomes" id="UP001333710">
    <property type="component" value="Chromosome"/>
</dbReference>
<feature type="domain" description="TonB-dependent receptor-like beta-barrel" evidence="14">
    <location>
        <begin position="303"/>
        <end position="679"/>
    </location>
</feature>
<evidence type="ECO:0000256" key="9">
    <source>
        <dbReference type="ARBA" id="ARBA00023170"/>
    </source>
</evidence>
<dbReference type="InterPro" id="IPR000531">
    <property type="entry name" value="Beta-barrel_TonB"/>
</dbReference>
<dbReference type="AlphaFoldDB" id="A0AA48I6F7"/>
<dbReference type="InterPro" id="IPR012910">
    <property type="entry name" value="Plug_dom"/>
</dbReference>
<organism evidence="16 17">
    <name type="scientific">Planctobacterium marinum</name>
    <dbReference type="NCBI Taxonomy" id="1631968"/>
    <lineage>
        <taxon>Bacteria</taxon>
        <taxon>Pseudomonadati</taxon>
        <taxon>Pseudomonadota</taxon>
        <taxon>Gammaproteobacteria</taxon>
        <taxon>Alteromonadales</taxon>
        <taxon>Alteromonadaceae</taxon>
        <taxon>Planctobacterium</taxon>
    </lineage>
</organism>
<gene>
    <name evidence="16" type="ORF">MACH26_23010</name>
</gene>
<dbReference type="SUPFAM" id="SSF56935">
    <property type="entry name" value="Porins"/>
    <property type="match status" value="1"/>
</dbReference>
<dbReference type="Pfam" id="PF00593">
    <property type="entry name" value="TonB_dep_Rec_b-barrel"/>
    <property type="match status" value="1"/>
</dbReference>
<dbReference type="PANTHER" id="PTHR30069:SF29">
    <property type="entry name" value="HEMOGLOBIN AND HEMOGLOBIN-HAPTOGLOBIN-BINDING PROTEIN 1-RELATED"/>
    <property type="match status" value="1"/>
</dbReference>
<dbReference type="GO" id="GO:0015344">
    <property type="term" value="F:siderophore uptake transmembrane transporter activity"/>
    <property type="evidence" value="ECO:0007669"/>
    <property type="project" value="TreeGrafter"/>
</dbReference>
<evidence type="ECO:0000256" key="12">
    <source>
        <dbReference type="RuleBase" id="RU003357"/>
    </source>
</evidence>
<keyword evidence="6 13" id="KW-0732">Signal</keyword>
<feature type="signal peptide" evidence="13">
    <location>
        <begin position="1"/>
        <end position="23"/>
    </location>
</feature>
<evidence type="ECO:0000259" key="14">
    <source>
        <dbReference type="Pfam" id="PF00593"/>
    </source>
</evidence>
<keyword evidence="17" id="KW-1185">Reference proteome</keyword>
<keyword evidence="5 11" id="KW-0812">Transmembrane</keyword>
<dbReference type="EMBL" id="AP027272">
    <property type="protein sequence ID" value="BDX06780.1"/>
    <property type="molecule type" value="Genomic_DNA"/>
</dbReference>
<evidence type="ECO:0000259" key="15">
    <source>
        <dbReference type="Pfam" id="PF07715"/>
    </source>
</evidence>
<dbReference type="PROSITE" id="PS52016">
    <property type="entry name" value="TONB_DEPENDENT_REC_3"/>
    <property type="match status" value="1"/>
</dbReference>
<dbReference type="GO" id="GO:0009279">
    <property type="term" value="C:cell outer membrane"/>
    <property type="evidence" value="ECO:0007669"/>
    <property type="project" value="UniProtKB-SubCell"/>
</dbReference>
<evidence type="ECO:0000256" key="13">
    <source>
        <dbReference type="SAM" id="SignalP"/>
    </source>
</evidence>
<keyword evidence="8 11" id="KW-0472">Membrane</keyword>
<name>A0AA48I6F7_9ALTE</name>
<keyword evidence="10 11" id="KW-0998">Cell outer membrane</keyword>
<dbReference type="CDD" id="cd01347">
    <property type="entry name" value="ligand_gated_channel"/>
    <property type="match status" value="1"/>
</dbReference>
<dbReference type="PANTHER" id="PTHR30069">
    <property type="entry name" value="TONB-DEPENDENT OUTER MEMBRANE RECEPTOR"/>
    <property type="match status" value="1"/>
</dbReference>
<evidence type="ECO:0000313" key="16">
    <source>
        <dbReference type="EMBL" id="BDX06780.1"/>
    </source>
</evidence>
<dbReference type="Gene3D" id="2.170.130.10">
    <property type="entry name" value="TonB-dependent receptor, plug domain"/>
    <property type="match status" value="1"/>
</dbReference>
<dbReference type="Pfam" id="PF07715">
    <property type="entry name" value="Plug"/>
    <property type="match status" value="1"/>
</dbReference>
<evidence type="ECO:0000256" key="5">
    <source>
        <dbReference type="ARBA" id="ARBA00022692"/>
    </source>
</evidence>
<dbReference type="RefSeq" id="WP_338292781.1">
    <property type="nucleotide sequence ID" value="NZ_AP027272.1"/>
</dbReference>
<dbReference type="InterPro" id="IPR036942">
    <property type="entry name" value="Beta-barrel_TonB_sf"/>
</dbReference>
<evidence type="ECO:0000256" key="2">
    <source>
        <dbReference type="ARBA" id="ARBA00008143"/>
    </source>
</evidence>
<keyword evidence="3 11" id="KW-0813">Transport</keyword>
<proteinExistence type="inferred from homology"/>
<sequence>MKKRLLATCVIIALSGTSSFAHAVAPLQQEDEFNDDYLDDEFGDDQFGDFYGSDEFISIATGTQQTIDKAPAVASVITAEQIKQSGARNLIDALKMVPGLNISRSSQAMAPKFNFRGITSTYTPQTLLMLNGVPTTSTVRGDNQIVWGEYPVKGISRIEIIRGPGSALYGADAFAGVINIITKSADDILNTELGAGAGSFDTRNGWFNTSFTQGEFKAGLSVEYLSSDGSDEIIEQDAQTPLDALAQQLFELPSVSLAPGQTQLSFESLDISLNAEYEAFKISLSHQDRSDVGTGQGIADALDTSGRFSGIKQMFDLVHETDTLASNWKFRSHFNYFKSSQEVEENVVLLPPGTLFGAFPQGVIGNPGYKEDATTIEFRGDYSGIENRLITLGGGYREQDLYEVTVSKNFFPDLSPNPAGIVDVTDTPEVFIPEFDRNNTFVFIQDIWKIAPDWELTSGLRYDNYSDFGSTLNPRVSLVWSTSLKSTTKFLYGRAFRAPSFAELLTVNNPVALGNSNIEPETIDSIEIAYSYRHSDKHTSSINIFHYKINDFITFVPDDGASTATAQNVGERTGFGLEAETGFNVHENISIKANYSFVEAEDDLVNDDVGDYPNHQLKAEMLWQINSDWSLLTAAHFIGERERSHFDQREALDGYTDLGIHLYYENNDGWQLSLAVNNLLDEDIREPSVGPSTEGGSVNIPNDLPLAGINFMFRVSKTL</sequence>
<evidence type="ECO:0000256" key="4">
    <source>
        <dbReference type="ARBA" id="ARBA00022452"/>
    </source>
</evidence>
<keyword evidence="7 12" id="KW-0798">TonB box</keyword>
<evidence type="ECO:0000313" key="17">
    <source>
        <dbReference type="Proteomes" id="UP001333710"/>
    </source>
</evidence>
<evidence type="ECO:0000256" key="1">
    <source>
        <dbReference type="ARBA" id="ARBA00004571"/>
    </source>
</evidence>
<evidence type="ECO:0000256" key="8">
    <source>
        <dbReference type="ARBA" id="ARBA00023136"/>
    </source>
</evidence>
<feature type="domain" description="TonB-dependent receptor plug" evidence="15">
    <location>
        <begin position="68"/>
        <end position="177"/>
    </location>
</feature>
<evidence type="ECO:0000256" key="3">
    <source>
        <dbReference type="ARBA" id="ARBA00022448"/>
    </source>
</evidence>
<evidence type="ECO:0000256" key="10">
    <source>
        <dbReference type="ARBA" id="ARBA00023237"/>
    </source>
</evidence>
<keyword evidence="9 16" id="KW-0675">Receptor</keyword>
<dbReference type="InterPro" id="IPR039426">
    <property type="entry name" value="TonB-dep_rcpt-like"/>
</dbReference>
<dbReference type="InterPro" id="IPR037066">
    <property type="entry name" value="Plug_dom_sf"/>
</dbReference>
<accession>A0AA48I6F7</accession>
<feature type="chain" id="PRO_5041443800" evidence="13">
    <location>
        <begin position="24"/>
        <end position="719"/>
    </location>
</feature>
<dbReference type="KEGG" id="pmaw:MACH26_23010"/>
<protein>
    <submittedName>
        <fullName evidence="16">Catecholate siderophore receptor CirA</fullName>
    </submittedName>
</protein>
<comment type="similarity">
    <text evidence="2">Belongs to the TonB-dependent receptor family. Hemoglobin/haptoglobin binding protein subfamily.</text>
</comment>
<evidence type="ECO:0000256" key="6">
    <source>
        <dbReference type="ARBA" id="ARBA00022729"/>
    </source>
</evidence>
<evidence type="ECO:0000256" key="7">
    <source>
        <dbReference type="ARBA" id="ARBA00023077"/>
    </source>
</evidence>
<dbReference type="GO" id="GO:0044718">
    <property type="term" value="P:siderophore transmembrane transport"/>
    <property type="evidence" value="ECO:0007669"/>
    <property type="project" value="TreeGrafter"/>
</dbReference>
<evidence type="ECO:0000256" key="11">
    <source>
        <dbReference type="PROSITE-ProRule" id="PRU01360"/>
    </source>
</evidence>